<dbReference type="AlphaFoldDB" id="A0A1R1PHB1"/>
<sequence length="108" mass="12471">MDTNWCFYCGRHIHHSDSALYCSDNCRTLDSFDNTDVLEDFMVNLSALEKSNSKNKVANIEMFESPLLSDIYRFSPIVIPPRVPCRMSPYSPPTFFDTTRLKSSRVHV</sequence>
<evidence type="ECO:0000313" key="2">
    <source>
        <dbReference type="Proteomes" id="UP000188320"/>
    </source>
</evidence>
<dbReference type="InterPro" id="IPR024368">
    <property type="entry name" value="Ecl1/2/3"/>
</dbReference>
<gene>
    <name evidence="1" type="ORF">AX774_g6200</name>
</gene>
<accession>A0A1R1PHB1</accession>
<protein>
    <submittedName>
        <fullName evidence="1">Uncharacterized protein</fullName>
    </submittedName>
</protein>
<reference evidence="2" key="1">
    <citation type="submission" date="2017-01" db="EMBL/GenBank/DDBJ databases">
        <authorList>
            <person name="Wang Y."/>
            <person name="White M."/>
            <person name="Kvist S."/>
            <person name="Moncalvo J.-M."/>
        </authorList>
    </citation>
    <scope>NUCLEOTIDE SEQUENCE [LARGE SCALE GENOMIC DNA]</scope>
    <source>
        <strain evidence="2">COL-18-3</strain>
    </source>
</reference>
<dbReference type="EMBL" id="LSSK01001213">
    <property type="protein sequence ID" value="OMH80366.1"/>
    <property type="molecule type" value="Genomic_DNA"/>
</dbReference>
<evidence type="ECO:0000313" key="1">
    <source>
        <dbReference type="EMBL" id="OMH80366.1"/>
    </source>
</evidence>
<keyword evidence="2" id="KW-1185">Reference proteome</keyword>
<proteinExistence type="predicted"/>
<comment type="caution">
    <text evidence="1">The sequence shown here is derived from an EMBL/GenBank/DDBJ whole genome shotgun (WGS) entry which is preliminary data.</text>
</comment>
<dbReference type="OrthoDB" id="5599072at2759"/>
<name>A0A1R1PHB1_ZANCU</name>
<dbReference type="Proteomes" id="UP000188320">
    <property type="component" value="Unassembled WGS sequence"/>
</dbReference>
<organism evidence="1 2">
    <name type="scientific">Zancudomyces culisetae</name>
    <name type="common">Gut fungus</name>
    <name type="synonym">Smittium culisetae</name>
    <dbReference type="NCBI Taxonomy" id="1213189"/>
    <lineage>
        <taxon>Eukaryota</taxon>
        <taxon>Fungi</taxon>
        <taxon>Fungi incertae sedis</taxon>
        <taxon>Zoopagomycota</taxon>
        <taxon>Kickxellomycotina</taxon>
        <taxon>Harpellomycetes</taxon>
        <taxon>Harpellales</taxon>
        <taxon>Legeriomycetaceae</taxon>
        <taxon>Zancudomyces</taxon>
    </lineage>
</organism>
<dbReference type="Pfam" id="PF12855">
    <property type="entry name" value="Ecl1"/>
    <property type="match status" value="1"/>
</dbReference>